<dbReference type="Gene3D" id="2.60.120.920">
    <property type="match status" value="1"/>
</dbReference>
<dbReference type="Pfam" id="PF13765">
    <property type="entry name" value="PRY"/>
    <property type="match status" value="1"/>
</dbReference>
<dbReference type="InterPro" id="IPR043136">
    <property type="entry name" value="B30.2/SPRY_sf"/>
</dbReference>
<dbReference type="PRINTS" id="PR01407">
    <property type="entry name" value="BUTYPHLNCDUF"/>
</dbReference>
<dbReference type="SMART" id="SM00589">
    <property type="entry name" value="PRY"/>
    <property type="match status" value="1"/>
</dbReference>
<reference evidence="3 4" key="1">
    <citation type="submission" date="2024-05" db="EMBL/GenBank/DDBJ databases">
        <title>Genome sequencing and assembly of Indian major carp, Cirrhinus mrigala (Hamilton, 1822).</title>
        <authorList>
            <person name="Mohindra V."/>
            <person name="Chowdhury L.M."/>
            <person name="Lal K."/>
            <person name="Jena J.K."/>
        </authorList>
    </citation>
    <scope>NUCLEOTIDE SEQUENCE [LARGE SCALE GENOMIC DNA]</scope>
    <source>
        <strain evidence="3">CM1030</strain>
        <tissue evidence="3">Blood</tissue>
    </source>
</reference>
<dbReference type="Proteomes" id="UP001529510">
    <property type="component" value="Unassembled WGS sequence"/>
</dbReference>
<protein>
    <recommendedName>
        <fullName evidence="2">SPRY-associated domain-containing protein</fullName>
    </recommendedName>
</protein>
<name>A0ABD0RL43_CIRMR</name>
<feature type="region of interest" description="Disordered" evidence="1">
    <location>
        <begin position="39"/>
        <end position="64"/>
    </location>
</feature>
<dbReference type="InterPro" id="IPR006574">
    <property type="entry name" value="PRY"/>
</dbReference>
<evidence type="ECO:0000313" key="4">
    <source>
        <dbReference type="Proteomes" id="UP001529510"/>
    </source>
</evidence>
<feature type="non-terminal residue" evidence="3">
    <location>
        <position position="64"/>
    </location>
</feature>
<comment type="caution">
    <text evidence="3">The sequence shown here is derived from an EMBL/GenBank/DDBJ whole genome shotgun (WGS) entry which is preliminary data.</text>
</comment>
<evidence type="ECO:0000313" key="3">
    <source>
        <dbReference type="EMBL" id="KAL0199260.1"/>
    </source>
</evidence>
<sequence length="64" mass="6983">MNIRITASVDCVSSAPVILDPNSADPELVVSDDLTSVRYSENKQPVPDNPERFDQVLTQEHTAG</sequence>
<dbReference type="AlphaFoldDB" id="A0ABD0RL43"/>
<feature type="domain" description="SPRY-associated" evidence="2">
    <location>
        <begin position="14"/>
        <end position="63"/>
    </location>
</feature>
<evidence type="ECO:0000256" key="1">
    <source>
        <dbReference type="SAM" id="MobiDB-lite"/>
    </source>
</evidence>
<proteinExistence type="predicted"/>
<accession>A0ABD0RL43</accession>
<evidence type="ECO:0000259" key="2">
    <source>
        <dbReference type="SMART" id="SM00589"/>
    </source>
</evidence>
<dbReference type="EMBL" id="JAMKFB020000003">
    <property type="protein sequence ID" value="KAL0199260.1"/>
    <property type="molecule type" value="Genomic_DNA"/>
</dbReference>
<gene>
    <name evidence="3" type="ORF">M9458_007800</name>
</gene>
<keyword evidence="4" id="KW-1185">Reference proteome</keyword>
<dbReference type="InterPro" id="IPR003879">
    <property type="entry name" value="Butyrophylin_SPRY"/>
</dbReference>
<dbReference type="InterPro" id="IPR013320">
    <property type="entry name" value="ConA-like_dom_sf"/>
</dbReference>
<organism evidence="3 4">
    <name type="scientific">Cirrhinus mrigala</name>
    <name type="common">Mrigala</name>
    <dbReference type="NCBI Taxonomy" id="683832"/>
    <lineage>
        <taxon>Eukaryota</taxon>
        <taxon>Metazoa</taxon>
        <taxon>Chordata</taxon>
        <taxon>Craniata</taxon>
        <taxon>Vertebrata</taxon>
        <taxon>Euteleostomi</taxon>
        <taxon>Actinopterygii</taxon>
        <taxon>Neopterygii</taxon>
        <taxon>Teleostei</taxon>
        <taxon>Ostariophysi</taxon>
        <taxon>Cypriniformes</taxon>
        <taxon>Cyprinidae</taxon>
        <taxon>Labeoninae</taxon>
        <taxon>Labeonini</taxon>
        <taxon>Cirrhinus</taxon>
    </lineage>
</organism>
<dbReference type="SUPFAM" id="SSF49899">
    <property type="entry name" value="Concanavalin A-like lectins/glucanases"/>
    <property type="match status" value="1"/>
</dbReference>